<evidence type="ECO:0000259" key="3">
    <source>
        <dbReference type="PROSITE" id="PS51371"/>
    </source>
</evidence>
<dbReference type="Proteomes" id="UP000236333">
    <property type="component" value="Unassembled WGS sequence"/>
</dbReference>
<protein>
    <submittedName>
        <fullName evidence="4">CBS domain-containing protein CBSX1, chloroplastic</fullName>
    </submittedName>
</protein>
<dbReference type="InterPro" id="IPR046342">
    <property type="entry name" value="CBS_dom_sf"/>
</dbReference>
<keyword evidence="5" id="KW-1185">Reference proteome</keyword>
<organism evidence="4 5">
    <name type="scientific">Tetrabaena socialis</name>
    <dbReference type="NCBI Taxonomy" id="47790"/>
    <lineage>
        <taxon>Eukaryota</taxon>
        <taxon>Viridiplantae</taxon>
        <taxon>Chlorophyta</taxon>
        <taxon>core chlorophytes</taxon>
        <taxon>Chlorophyceae</taxon>
        <taxon>CS clade</taxon>
        <taxon>Chlamydomonadales</taxon>
        <taxon>Tetrabaenaceae</taxon>
        <taxon>Tetrabaena</taxon>
    </lineage>
</organism>
<dbReference type="InterPro" id="IPR051257">
    <property type="entry name" value="Diverse_CBS-Domain"/>
</dbReference>
<dbReference type="Gene3D" id="3.10.580.10">
    <property type="entry name" value="CBS-domain"/>
    <property type="match status" value="1"/>
</dbReference>
<feature type="domain" description="CBS" evidence="3">
    <location>
        <begin position="17"/>
        <end position="73"/>
    </location>
</feature>
<gene>
    <name evidence="4" type="ORF">TSOC_004206</name>
</gene>
<proteinExistence type="predicted"/>
<evidence type="ECO:0000256" key="1">
    <source>
        <dbReference type="ARBA" id="ARBA00023122"/>
    </source>
</evidence>
<comment type="caution">
    <text evidence="4">The sequence shown here is derived from an EMBL/GenBank/DDBJ whole genome shotgun (WGS) entry which is preliminary data.</text>
</comment>
<dbReference type="Pfam" id="PF00571">
    <property type="entry name" value="CBS"/>
    <property type="match status" value="1"/>
</dbReference>
<reference evidence="4 5" key="1">
    <citation type="journal article" date="2017" name="Mol. Biol. Evol.">
        <title>The 4-celled Tetrabaena socialis nuclear genome reveals the essential components for genetic control of cell number at the origin of multicellularity in the volvocine lineage.</title>
        <authorList>
            <person name="Featherston J."/>
            <person name="Arakaki Y."/>
            <person name="Hanschen E.R."/>
            <person name="Ferris P.J."/>
            <person name="Michod R.E."/>
            <person name="Olson B.J.S.C."/>
            <person name="Nozaki H."/>
            <person name="Durand P.M."/>
        </authorList>
    </citation>
    <scope>NUCLEOTIDE SEQUENCE [LARGE SCALE GENOMIC DNA]</scope>
    <source>
        <strain evidence="4 5">NIES-571</strain>
    </source>
</reference>
<dbReference type="PANTHER" id="PTHR43080">
    <property type="entry name" value="CBS DOMAIN-CONTAINING PROTEIN CBSX3, MITOCHONDRIAL"/>
    <property type="match status" value="1"/>
</dbReference>
<accession>A0A2J8A9H3</accession>
<name>A0A2J8A9H3_9CHLO</name>
<keyword evidence="1 2" id="KW-0129">CBS domain</keyword>
<evidence type="ECO:0000313" key="4">
    <source>
        <dbReference type="EMBL" id="PNH09178.1"/>
    </source>
</evidence>
<dbReference type="OrthoDB" id="418595at2759"/>
<evidence type="ECO:0000256" key="2">
    <source>
        <dbReference type="PROSITE-ProRule" id="PRU00703"/>
    </source>
</evidence>
<dbReference type="EMBL" id="PGGS01000101">
    <property type="protein sequence ID" value="PNH09178.1"/>
    <property type="molecule type" value="Genomic_DNA"/>
</dbReference>
<evidence type="ECO:0000313" key="5">
    <source>
        <dbReference type="Proteomes" id="UP000236333"/>
    </source>
</evidence>
<dbReference type="PROSITE" id="PS51371">
    <property type="entry name" value="CBS"/>
    <property type="match status" value="1"/>
</dbReference>
<dbReference type="SMART" id="SM00116">
    <property type="entry name" value="CBS"/>
    <property type="match status" value="1"/>
</dbReference>
<sequence length="77" mass="8400">MGRSCDTPPTRKIREVMTQVPITVKQDTCLNDATSILLIRKLRRLPVVDDEGRLVGLLSRGSIVKAALASRKAAANN</sequence>
<dbReference type="AlphaFoldDB" id="A0A2J8A9H3"/>
<dbReference type="SUPFAM" id="SSF54631">
    <property type="entry name" value="CBS-domain pair"/>
    <property type="match status" value="1"/>
</dbReference>
<dbReference type="PANTHER" id="PTHR43080:SF2">
    <property type="entry name" value="CBS DOMAIN-CONTAINING PROTEIN"/>
    <property type="match status" value="1"/>
</dbReference>
<dbReference type="InterPro" id="IPR000644">
    <property type="entry name" value="CBS_dom"/>
</dbReference>